<gene>
    <name evidence="1" type="ORF">LCGC14_2970880</name>
</gene>
<name>A0A0F9A0N8_9ZZZZ</name>
<reference evidence="1" key="1">
    <citation type="journal article" date="2015" name="Nature">
        <title>Complex archaea that bridge the gap between prokaryotes and eukaryotes.</title>
        <authorList>
            <person name="Spang A."/>
            <person name="Saw J.H."/>
            <person name="Jorgensen S.L."/>
            <person name="Zaremba-Niedzwiedzka K."/>
            <person name="Martijn J."/>
            <person name="Lind A.E."/>
            <person name="van Eijk R."/>
            <person name="Schleper C."/>
            <person name="Guy L."/>
            <person name="Ettema T.J."/>
        </authorList>
    </citation>
    <scope>NUCLEOTIDE SEQUENCE</scope>
</reference>
<dbReference type="EMBL" id="LAZR01060396">
    <property type="protein sequence ID" value="KKK65761.1"/>
    <property type="molecule type" value="Genomic_DNA"/>
</dbReference>
<comment type="caution">
    <text evidence="1">The sequence shown here is derived from an EMBL/GenBank/DDBJ whole genome shotgun (WGS) entry which is preliminary data.</text>
</comment>
<proteinExistence type="predicted"/>
<evidence type="ECO:0000313" key="1">
    <source>
        <dbReference type="EMBL" id="KKK65761.1"/>
    </source>
</evidence>
<accession>A0A0F9A0N8</accession>
<organism evidence="1">
    <name type="scientific">marine sediment metagenome</name>
    <dbReference type="NCBI Taxonomy" id="412755"/>
    <lineage>
        <taxon>unclassified sequences</taxon>
        <taxon>metagenomes</taxon>
        <taxon>ecological metagenomes</taxon>
    </lineage>
</organism>
<dbReference type="AlphaFoldDB" id="A0A0F9A0N8"/>
<protein>
    <submittedName>
        <fullName evidence="1">Uncharacterized protein</fullName>
    </submittedName>
</protein>
<sequence length="151" mass="17254">MEWSNYLPTITGCKSVDEWKLSIKEEIKKKNDELKDRIEELEACKDKRSISKKKKKKVSAPVIPKKVDPVKEAVKKAKKWDEDIARKLKTAVYSKECPPQHFHGNGIDVQLELAAEAAKQMIIDNHWGIETFISSLGVITHAIFVLPETEK</sequence>